<evidence type="ECO:0000259" key="9">
    <source>
        <dbReference type="Pfam" id="PF00171"/>
    </source>
</evidence>
<evidence type="ECO:0000259" key="10">
    <source>
        <dbReference type="Pfam" id="PF01619"/>
    </source>
</evidence>
<dbReference type="GO" id="GO:0004657">
    <property type="term" value="F:proline dehydrogenase activity"/>
    <property type="evidence" value="ECO:0007669"/>
    <property type="project" value="InterPro"/>
</dbReference>
<dbReference type="InterPro" id="IPR016162">
    <property type="entry name" value="Ald_DH_N"/>
</dbReference>
<dbReference type="Pfam" id="PF00171">
    <property type="entry name" value="Aldedh"/>
    <property type="match status" value="1"/>
</dbReference>
<dbReference type="Gene3D" id="3.40.309.10">
    <property type="entry name" value="Aldehyde Dehydrogenase, Chain A, domain 2"/>
    <property type="match status" value="1"/>
</dbReference>
<dbReference type="InterPro" id="IPR016161">
    <property type="entry name" value="Ald_DH/histidinol_DH"/>
</dbReference>
<feature type="domain" description="Aldehyde dehydrogenase" evidence="9">
    <location>
        <begin position="490"/>
        <end position="914"/>
    </location>
</feature>
<keyword evidence="3 8" id="KW-0560">Oxidoreductase</keyword>
<evidence type="ECO:0000256" key="7">
    <source>
        <dbReference type="PROSITE-ProRule" id="PRU10007"/>
    </source>
</evidence>
<feature type="active site" evidence="6 7">
    <location>
        <position position="694"/>
    </location>
</feature>
<proteinExistence type="inferred from homology"/>
<dbReference type="PROSITE" id="PS00687">
    <property type="entry name" value="ALDEHYDE_DEHYDR_GLU"/>
    <property type="match status" value="1"/>
</dbReference>
<dbReference type="AlphaFoldDB" id="A0A1Q2CL36"/>
<dbReference type="PIRSF" id="PIRSF000197">
    <property type="entry name" value="Bifunct_PutA"/>
    <property type="match status" value="1"/>
</dbReference>
<dbReference type="InterPro" id="IPR002872">
    <property type="entry name" value="Proline_DH_dom"/>
</dbReference>
<dbReference type="InterPro" id="IPR015590">
    <property type="entry name" value="Aldehyde_DH_dom"/>
</dbReference>
<dbReference type="InterPro" id="IPR025703">
    <property type="entry name" value="Bifunct_PutA"/>
</dbReference>
<evidence type="ECO:0000256" key="2">
    <source>
        <dbReference type="ARBA" id="ARBA00012884"/>
    </source>
</evidence>
<dbReference type="SUPFAM" id="SSF51730">
    <property type="entry name" value="FAD-linked oxidoreductase"/>
    <property type="match status" value="1"/>
</dbReference>
<dbReference type="InterPro" id="IPR029510">
    <property type="entry name" value="Ald_DH_CS_GLU"/>
</dbReference>
<dbReference type="Proteomes" id="UP000188145">
    <property type="component" value="Chromosome"/>
</dbReference>
<dbReference type="Pfam" id="PF01619">
    <property type="entry name" value="Pro_dh"/>
    <property type="match status" value="1"/>
</dbReference>
<evidence type="ECO:0000313" key="12">
    <source>
        <dbReference type="Proteomes" id="UP000188145"/>
    </source>
</evidence>
<protein>
    <recommendedName>
        <fullName evidence="2">L-glutamate gamma-semialdehyde dehydrogenase</fullName>
        <ecNumber evidence="2">1.2.1.88</ecNumber>
    </recommendedName>
</protein>
<evidence type="ECO:0000256" key="3">
    <source>
        <dbReference type="ARBA" id="ARBA00023002"/>
    </source>
</evidence>
<dbReference type="GO" id="GO:0010133">
    <property type="term" value="P:L-proline catabolic process to L-glutamate"/>
    <property type="evidence" value="ECO:0007669"/>
    <property type="project" value="InterPro"/>
</dbReference>
<comment type="catalytic activity">
    <reaction evidence="5">
        <text>L-glutamate 5-semialdehyde + NAD(+) + H2O = L-glutamate + NADH + 2 H(+)</text>
        <dbReference type="Rhea" id="RHEA:30235"/>
        <dbReference type="ChEBI" id="CHEBI:15377"/>
        <dbReference type="ChEBI" id="CHEBI:15378"/>
        <dbReference type="ChEBI" id="CHEBI:29985"/>
        <dbReference type="ChEBI" id="CHEBI:57540"/>
        <dbReference type="ChEBI" id="CHEBI:57945"/>
        <dbReference type="ChEBI" id="CHEBI:58066"/>
        <dbReference type="EC" id="1.2.1.88"/>
    </reaction>
</comment>
<dbReference type="PANTHER" id="PTHR42862">
    <property type="entry name" value="DELTA-1-PYRROLINE-5-CARBOXYLATE DEHYDROGENASE 1, ISOFORM A-RELATED"/>
    <property type="match status" value="1"/>
</dbReference>
<dbReference type="GO" id="GO:0003842">
    <property type="term" value="F:L-glutamate gamma-semialdehyde dehydrogenase activity"/>
    <property type="evidence" value="ECO:0007669"/>
    <property type="project" value="UniProtKB-EC"/>
</dbReference>
<comment type="similarity">
    <text evidence="8">Belongs to the aldehyde dehydrogenase family.</text>
</comment>
<reference evidence="12" key="1">
    <citation type="submission" date="2017-02" db="EMBL/GenBank/DDBJ databases">
        <title>Tessaracoccus aquaemaris sp. nov., isolated from the intestine of a Korean rockfish, Sebastes schlegelii, in a marine aquaculture pond.</title>
        <authorList>
            <person name="Tak E.J."/>
            <person name="Bae J.-W."/>
        </authorList>
    </citation>
    <scope>NUCLEOTIDE SEQUENCE [LARGE SCALE GENOMIC DNA]</scope>
    <source>
        <strain evidence="12">NSG39</strain>
    </source>
</reference>
<dbReference type="PROSITE" id="PS00070">
    <property type="entry name" value="ALDEHYDE_DEHYDR_CYS"/>
    <property type="match status" value="1"/>
</dbReference>
<keyword evidence="4" id="KW-0520">NAD</keyword>
<evidence type="ECO:0000256" key="8">
    <source>
        <dbReference type="RuleBase" id="RU003345"/>
    </source>
</evidence>
<feature type="domain" description="Proline dehydrogenase" evidence="10">
    <location>
        <begin position="126"/>
        <end position="413"/>
    </location>
</feature>
<gene>
    <name evidence="11" type="ORF">BW730_03820</name>
</gene>
<dbReference type="InterPro" id="IPR016163">
    <property type="entry name" value="Ald_DH_C"/>
</dbReference>
<evidence type="ECO:0000256" key="4">
    <source>
        <dbReference type="ARBA" id="ARBA00023027"/>
    </source>
</evidence>
<name>A0A1Q2CL36_9ACTN</name>
<dbReference type="SUPFAM" id="SSF53720">
    <property type="entry name" value="ALDH-like"/>
    <property type="match status" value="1"/>
</dbReference>
<evidence type="ECO:0000313" key="11">
    <source>
        <dbReference type="EMBL" id="AQP46785.1"/>
    </source>
</evidence>
<organism evidence="11 12">
    <name type="scientific">Tessaracoccus aquimaris</name>
    <dbReference type="NCBI Taxonomy" id="1332264"/>
    <lineage>
        <taxon>Bacteria</taxon>
        <taxon>Bacillati</taxon>
        <taxon>Actinomycetota</taxon>
        <taxon>Actinomycetes</taxon>
        <taxon>Propionibacteriales</taxon>
        <taxon>Propionibacteriaceae</taxon>
        <taxon>Tessaracoccus</taxon>
    </lineage>
</organism>
<keyword evidence="12" id="KW-1185">Reference proteome</keyword>
<dbReference type="PANTHER" id="PTHR42862:SF1">
    <property type="entry name" value="DELTA-1-PYRROLINE-5-CARBOXYLATE DEHYDROGENASE 2, ISOFORM A-RELATED"/>
    <property type="match status" value="1"/>
</dbReference>
<evidence type="ECO:0000256" key="5">
    <source>
        <dbReference type="ARBA" id="ARBA00048142"/>
    </source>
</evidence>
<dbReference type="RefSeq" id="WP_077685094.1">
    <property type="nucleotide sequence ID" value="NZ_CP019606.1"/>
</dbReference>
<dbReference type="InterPro" id="IPR029041">
    <property type="entry name" value="FAD-linked_oxidoreductase-like"/>
</dbReference>
<dbReference type="InterPro" id="IPR016160">
    <property type="entry name" value="Ald_DH_CS_CYS"/>
</dbReference>
<dbReference type="OrthoDB" id="9812625at2"/>
<comment type="pathway">
    <text evidence="1">Amino-acid degradation; L-proline degradation into L-glutamate; L-glutamate from L-proline: step 2/2.</text>
</comment>
<dbReference type="InterPro" id="IPR050485">
    <property type="entry name" value="Proline_metab_enzyme"/>
</dbReference>
<dbReference type="KEGG" id="tes:BW730_03820"/>
<sequence length="1113" mass="118625">MPISPLSETVNDAAATARRWADECRAFPEPRTAKLLADVLSHEGGLRFTLDFVDQVLRPEDPRVAAAALSRLASQRVDFLPAPLRIGLRQVVGRAPLPLLPVVRRVFTAMVGDLVVDVGRSLGPALKRLTAGGADLNVNLLGEAVLGEKHAARRLDATMALLGRDDIDYVSIKVSAVLGAHAPWGEAAAVDNAVERLRPLLALAARTGKFVNLDMEEYRDLHLTLDVFERLLSEPDLLGLRAGVAVQTYLRESPLVLDRIDEFAAARVAKGGAPVKVRLVKGANLAMERVQAELHGWELPVLDSKEATDASFLDALDRCLVPERAARVNVGVASHNVFSLATAWELAKARGVTDAVDIEMLSGMAVPLQRVIMREAGSLRLYVPVVPRDEYDAAISYLVRRLEENAAPENFMSGAANLGTDAAFLDREERRFRAAAAHEPQRPTGWAEQHRSPIGAAFSNTQDTDPALTTNQRWAESIRAALPAPTLGAATLAAATLDDEAGVDAAIARGVTAGDAWAALSPAERARHLHRLGDELEAARAELITAAADEVGKLIDQGDVEVSEACDFAHYYAGLALDEVDGATHVPPRLTLVASPWNFPIAIPLGGVAAALAAGSAVILKPASPARRIAALLAEACWRAGIPRDVAQLVVVDDGPLGRSLVTDARIEQVVLTGAAETAEMFRSWRPDLPLLAETSGKNAVVVMPSADLDLAAADLVASAFGHAGQKCSAASLGILVGSVAKSRRFRDQLIDAAASLTLAWPSDPSAELGPLTELPGDKLLRGLTELGPGESWLLKPRQISERLWRPGIRTGVRPGSEFHQVEYFGPVLGLMEAGSLDEAIAWQNGTAYGLTAGIHSLEAGDVQTWIDSVQAGNLYVNRTITGAIVRRQPFGGWKRSVVGPTTKAGGPNYLAAFGRWEPAPTRAVSPEATDPALARLVRSVGDLGGDGFAAVVAGDEAAARTTFWASHDPSALASELNVLRYRSVPVTVRVEGADLASVLRELSASVAARGKVSFSFRDEPSERLVEVLESLRVPSDVATDEEFDRTASGRIRFLGDRDLRSALGGDISVTVYDGPSLPAGRIAMLPYLREQAVCVTNHRFGHPSPLTPHLSI</sequence>
<evidence type="ECO:0000256" key="6">
    <source>
        <dbReference type="PIRSR" id="PIRSR000197-1"/>
    </source>
</evidence>
<evidence type="ECO:0000256" key="1">
    <source>
        <dbReference type="ARBA" id="ARBA00004786"/>
    </source>
</evidence>
<dbReference type="GO" id="GO:0003700">
    <property type="term" value="F:DNA-binding transcription factor activity"/>
    <property type="evidence" value="ECO:0007669"/>
    <property type="project" value="InterPro"/>
</dbReference>
<dbReference type="GO" id="GO:0009898">
    <property type="term" value="C:cytoplasmic side of plasma membrane"/>
    <property type="evidence" value="ECO:0007669"/>
    <property type="project" value="TreeGrafter"/>
</dbReference>
<accession>A0A1Q2CL36</accession>
<dbReference type="EC" id="1.2.1.88" evidence="2"/>
<feature type="active site" evidence="6">
    <location>
        <position position="728"/>
    </location>
</feature>
<dbReference type="EMBL" id="CP019606">
    <property type="protein sequence ID" value="AQP46785.1"/>
    <property type="molecule type" value="Genomic_DNA"/>
</dbReference>
<dbReference type="Gene3D" id="3.40.605.10">
    <property type="entry name" value="Aldehyde Dehydrogenase, Chain A, domain 1"/>
    <property type="match status" value="1"/>
</dbReference>
<dbReference type="Gene3D" id="3.20.20.220">
    <property type="match status" value="1"/>
</dbReference>
<dbReference type="STRING" id="1332264.BW730_03820"/>